<dbReference type="OrthoDB" id="9777715at2"/>
<proteinExistence type="predicted"/>
<dbReference type="AlphaFoldDB" id="A0A562UX57"/>
<dbReference type="Proteomes" id="UP000320547">
    <property type="component" value="Unassembled WGS sequence"/>
</dbReference>
<reference evidence="4 5" key="1">
    <citation type="submission" date="2019-07" db="EMBL/GenBank/DDBJ databases">
        <title>Genomic Encyclopedia of Archaeal and Bacterial Type Strains, Phase II (KMG-II): from individual species to whole genera.</title>
        <authorList>
            <person name="Goeker M."/>
        </authorList>
    </citation>
    <scope>NUCLEOTIDE SEQUENCE [LARGE SCALE GENOMIC DNA]</scope>
    <source>
        <strain evidence="4 5">ATCC BAA-2084</strain>
    </source>
</reference>
<dbReference type="PANTHER" id="PTHR19327:SF0">
    <property type="entry name" value="GOLGIN SUBFAMILY A MEMBER 4"/>
    <property type="match status" value="1"/>
</dbReference>
<feature type="transmembrane region" description="Helical" evidence="3">
    <location>
        <begin position="94"/>
        <end position="111"/>
    </location>
</feature>
<feature type="compositionally biased region" description="Polar residues" evidence="2">
    <location>
        <begin position="13"/>
        <end position="27"/>
    </location>
</feature>
<keyword evidence="3" id="KW-1133">Transmembrane helix</keyword>
<organism evidence="4 5">
    <name type="scientific">Altererythrobacter ishigakiensis</name>
    <dbReference type="NCBI Taxonomy" id="476157"/>
    <lineage>
        <taxon>Bacteria</taxon>
        <taxon>Pseudomonadati</taxon>
        <taxon>Pseudomonadota</taxon>
        <taxon>Alphaproteobacteria</taxon>
        <taxon>Sphingomonadales</taxon>
        <taxon>Erythrobacteraceae</taxon>
        <taxon>Altererythrobacter</taxon>
    </lineage>
</organism>
<evidence type="ECO:0000313" key="5">
    <source>
        <dbReference type="Proteomes" id="UP000320547"/>
    </source>
</evidence>
<name>A0A562UX57_9SPHN</name>
<feature type="coiled-coil region" evidence="1">
    <location>
        <begin position="637"/>
        <end position="664"/>
    </location>
</feature>
<feature type="coiled-coil region" evidence="1">
    <location>
        <begin position="118"/>
        <end position="145"/>
    </location>
</feature>
<feature type="region of interest" description="Disordered" evidence="2">
    <location>
        <begin position="1"/>
        <end position="32"/>
    </location>
</feature>
<feature type="transmembrane region" description="Helical" evidence="3">
    <location>
        <begin position="55"/>
        <end position="74"/>
    </location>
</feature>
<accession>A0A562UX57</accession>
<evidence type="ECO:0000256" key="2">
    <source>
        <dbReference type="SAM" id="MobiDB-lite"/>
    </source>
</evidence>
<evidence type="ECO:0000256" key="3">
    <source>
        <dbReference type="SAM" id="Phobius"/>
    </source>
</evidence>
<feature type="coiled-coil region" evidence="1">
    <location>
        <begin position="555"/>
        <end position="610"/>
    </location>
</feature>
<dbReference type="PANTHER" id="PTHR19327">
    <property type="entry name" value="GOLGIN"/>
    <property type="match status" value="1"/>
</dbReference>
<comment type="caution">
    <text evidence="4">The sequence shown here is derived from an EMBL/GenBank/DDBJ whole genome shotgun (WGS) entry which is preliminary data.</text>
</comment>
<evidence type="ECO:0008006" key="6">
    <source>
        <dbReference type="Google" id="ProtNLM"/>
    </source>
</evidence>
<keyword evidence="5" id="KW-1185">Reference proteome</keyword>
<dbReference type="STRING" id="476157.GCA_001663155_01579"/>
<sequence length="874" mass="97138">MTNRWHIQAVGQEATQDASNETETSSGDEPIMLEEEWVSEDEDYEPVPRRRWIEWLVPSTAIIAMLAWTGFFAWTFRDDMLSGGTARQWIDWTISWAVPMLLISVFWLLSLRNSRREAQRFGDTAQLLRQESQALEERLGIVNRELAMAREFLGSQSRELDSLGRVASERISTHAAELQSLIQTNGVQVDAIASVSDTALNNMSKLRDDLPVIANSARDVSNQVGQAGRTAHEQLEKLVTGFERLNKFGKASENQVTALSEKISSALTGFSSQLDSIDQAAKERFAALSAKGEQFRVEWEGREVDALASMRKRSDDLRQSVIAMAEELADQETAQMAHLQTRLDTLREGSEEVSASFATTQEKSLQQLREKKAVFQTEIGEVVARLDALDKKAIEASRQRVVALHAEATEFDEKIAARNARFQSDFAKRQDEFDTRETQASEILAQRLSQLDEMFAERINAQTERLESLVSYGTRLAGKMEELQSLLEAIEGQSQSARSSIGQGIGDFNEKIAAARSEMDQAGSAISTLTESGIRLLEIIQSGAREGRETLPEAIDQAATELAEIEERAASLKNTVDAVHQRSGDLSDYVISARDNLQQAEHQVDAFNSKLSDSSGETLTRISNLRSAITALSDESERVSKKSAEELERAIAELEKAAKSAFAAIESGSGERLDEMAQQISARASAAIERSLRVEGDAAVERLEEASVRANQSAQESTRALRDQLVKVNELTGNLEERISRAREQAQEQVDNDFSRRMALITESLNSNAIDIAQGLSKDVSDTAWAAYLKGDRGIFARKSVRLVNNVEAREIMDLYESDRAFREHVSRYIHDFEGMLRNVLSTRDGNALGVTLLSSDIGKLYVALAQSIERLRD</sequence>
<keyword evidence="3" id="KW-0472">Membrane</keyword>
<keyword evidence="3" id="KW-0812">Transmembrane</keyword>
<evidence type="ECO:0000256" key="1">
    <source>
        <dbReference type="SAM" id="Coils"/>
    </source>
</evidence>
<keyword evidence="1" id="KW-0175">Coiled coil</keyword>
<dbReference type="RefSeq" id="WP_067599524.1">
    <property type="nucleotide sequence ID" value="NZ_CP015963.1"/>
</dbReference>
<feature type="coiled-coil region" evidence="1">
    <location>
        <begin position="700"/>
        <end position="752"/>
    </location>
</feature>
<evidence type="ECO:0000313" key="4">
    <source>
        <dbReference type="EMBL" id="TWJ10118.1"/>
    </source>
</evidence>
<dbReference type="EMBL" id="VLLK01000001">
    <property type="protein sequence ID" value="TWJ10118.1"/>
    <property type="molecule type" value="Genomic_DNA"/>
</dbReference>
<gene>
    <name evidence="4" type="ORF">JN10_1777</name>
</gene>
<protein>
    <recommendedName>
        <fullName evidence="6">ATPase</fullName>
    </recommendedName>
</protein>